<proteinExistence type="predicted"/>
<evidence type="ECO:0000313" key="3">
    <source>
        <dbReference type="Proteomes" id="UP001620645"/>
    </source>
</evidence>
<evidence type="ECO:0000313" key="2">
    <source>
        <dbReference type="EMBL" id="KAL3103346.1"/>
    </source>
</evidence>
<dbReference type="Gene3D" id="3.40.50.11980">
    <property type="match status" value="1"/>
</dbReference>
<accession>A0ABD2KKG2</accession>
<evidence type="ECO:0000259" key="1">
    <source>
        <dbReference type="Pfam" id="PF11977"/>
    </source>
</evidence>
<dbReference type="AlphaFoldDB" id="A0ABD2KKG2"/>
<dbReference type="InterPro" id="IPR021869">
    <property type="entry name" value="RNase_Zc3h12_NYN"/>
</dbReference>
<dbReference type="Proteomes" id="UP001620645">
    <property type="component" value="Unassembled WGS sequence"/>
</dbReference>
<gene>
    <name evidence="2" type="ORF">niasHS_002532</name>
</gene>
<protein>
    <recommendedName>
        <fullName evidence="1">RNase NYN domain-containing protein</fullName>
    </recommendedName>
</protein>
<keyword evidence="3" id="KW-1185">Reference proteome</keyword>
<dbReference type="Pfam" id="PF11977">
    <property type="entry name" value="RNase_Zc3h12a"/>
    <property type="match status" value="1"/>
</dbReference>
<name>A0ABD2KKG2_HETSC</name>
<feature type="domain" description="RNase NYN" evidence="1">
    <location>
        <begin position="37"/>
        <end position="172"/>
    </location>
</feature>
<dbReference type="EMBL" id="JBICCN010000015">
    <property type="protein sequence ID" value="KAL3103346.1"/>
    <property type="molecule type" value="Genomic_DNA"/>
</dbReference>
<organism evidence="2 3">
    <name type="scientific">Heterodera schachtii</name>
    <name type="common">Sugarbeet cyst nematode worm</name>
    <name type="synonym">Tylenchus schachtii</name>
    <dbReference type="NCBI Taxonomy" id="97005"/>
    <lineage>
        <taxon>Eukaryota</taxon>
        <taxon>Metazoa</taxon>
        <taxon>Ecdysozoa</taxon>
        <taxon>Nematoda</taxon>
        <taxon>Chromadorea</taxon>
        <taxon>Rhabditida</taxon>
        <taxon>Tylenchina</taxon>
        <taxon>Tylenchomorpha</taxon>
        <taxon>Tylenchoidea</taxon>
        <taxon>Heteroderidae</taxon>
        <taxon>Heteroderinae</taxon>
        <taxon>Heterodera</taxon>
    </lineage>
</organism>
<comment type="caution">
    <text evidence="2">The sequence shown here is derived from an EMBL/GenBank/DDBJ whole genome shotgun (WGS) entry which is preliminary data.</text>
</comment>
<reference evidence="2 3" key="1">
    <citation type="submission" date="2024-10" db="EMBL/GenBank/DDBJ databases">
        <authorList>
            <person name="Kim D."/>
        </authorList>
    </citation>
    <scope>NUCLEOTIDE SEQUENCE [LARGE SCALE GENOMIC DNA]</scope>
    <source>
        <strain evidence="2">Taebaek</strain>
    </source>
</reference>
<sequence length="286" mass="32900">MGREKCEDLLALSSDDSYIDDTSHFPLSHAIPKAAIRRMAIIDVCNVLYGCAFHTSAGKALNERCDATGLIVMARNLLRAGFDLKMFVPISYTNDNKRVHNKFIMEELQKLDYLTVIDDGSHDDFFLLEVAKCNGGFVISNDKFRDHRVRTEVPDGLRQIIDNRSVPFSFHYVPIDKIGKTALADPAKLGYLELEFTLKPPSLSAMFSLSPSDPSYGMVFSQRILRSEKRALEMLERLDVMSEYLLQLMCENLGVKRSLKHLKMPEMERMPTEFERFWRFYDLHQK</sequence>